<evidence type="ECO:0000259" key="6">
    <source>
        <dbReference type="Pfam" id="PF04932"/>
    </source>
</evidence>
<feature type="transmembrane region" description="Helical" evidence="5">
    <location>
        <begin position="222"/>
        <end position="242"/>
    </location>
</feature>
<dbReference type="InterPro" id="IPR051533">
    <property type="entry name" value="WaaL-like"/>
</dbReference>
<evidence type="ECO:0000256" key="3">
    <source>
        <dbReference type="ARBA" id="ARBA00022989"/>
    </source>
</evidence>
<accession>A0A235F468</accession>
<feature type="transmembrane region" description="Helical" evidence="5">
    <location>
        <begin position="412"/>
        <end position="430"/>
    </location>
</feature>
<feature type="transmembrane region" description="Helical" evidence="5">
    <location>
        <begin position="65"/>
        <end position="85"/>
    </location>
</feature>
<evidence type="ECO:0000256" key="5">
    <source>
        <dbReference type="SAM" id="Phobius"/>
    </source>
</evidence>
<feature type="transmembrane region" description="Helical" evidence="5">
    <location>
        <begin position="97"/>
        <end position="116"/>
    </location>
</feature>
<evidence type="ECO:0000256" key="4">
    <source>
        <dbReference type="ARBA" id="ARBA00023136"/>
    </source>
</evidence>
<comment type="caution">
    <text evidence="7">The sequence shown here is derived from an EMBL/GenBank/DDBJ whole genome shotgun (WGS) entry which is preliminary data.</text>
</comment>
<dbReference type="Proteomes" id="UP000215181">
    <property type="component" value="Unassembled WGS sequence"/>
</dbReference>
<dbReference type="OrthoDB" id="8576060at2"/>
<evidence type="ECO:0000256" key="1">
    <source>
        <dbReference type="ARBA" id="ARBA00004141"/>
    </source>
</evidence>
<feature type="domain" description="O-antigen ligase-related" evidence="6">
    <location>
        <begin position="206"/>
        <end position="365"/>
    </location>
</feature>
<feature type="transmembrane region" description="Helical" evidence="5">
    <location>
        <begin position="249"/>
        <end position="267"/>
    </location>
</feature>
<comment type="subcellular location">
    <subcellularLocation>
        <location evidence="1">Membrane</location>
        <topology evidence="1">Multi-pass membrane protein</topology>
    </subcellularLocation>
</comment>
<dbReference type="Pfam" id="PF04932">
    <property type="entry name" value="Wzy_C"/>
    <property type="match status" value="1"/>
</dbReference>
<protein>
    <recommendedName>
        <fullName evidence="6">O-antigen ligase-related domain-containing protein</fullName>
    </recommendedName>
</protein>
<feature type="transmembrane region" description="Helical" evidence="5">
    <location>
        <begin position="167"/>
        <end position="187"/>
    </location>
</feature>
<feature type="transmembrane region" description="Helical" evidence="5">
    <location>
        <begin position="128"/>
        <end position="147"/>
    </location>
</feature>
<evidence type="ECO:0000313" key="7">
    <source>
        <dbReference type="EMBL" id="OYD55697.1"/>
    </source>
</evidence>
<keyword evidence="3 5" id="KW-1133">Transmembrane helix</keyword>
<keyword evidence="2 5" id="KW-0812">Transmembrane</keyword>
<proteinExistence type="predicted"/>
<keyword evidence="8" id="KW-1185">Reference proteome</keyword>
<dbReference type="PANTHER" id="PTHR37422:SF13">
    <property type="entry name" value="LIPOPOLYSACCHARIDE BIOSYNTHESIS PROTEIN PA4999-RELATED"/>
    <property type="match status" value="1"/>
</dbReference>
<feature type="transmembrane region" description="Helical" evidence="5">
    <location>
        <begin position="199"/>
        <end position="216"/>
    </location>
</feature>
<feature type="transmembrane region" description="Helical" evidence="5">
    <location>
        <begin position="24"/>
        <end position="53"/>
    </location>
</feature>
<sequence>MSVPMDARNHGLTKPSDLLGLAGLYLYALGAMPSTVAAKTALLCMAIGAALQWRSFWQALRSQPLFWLLLAFAAYLAIGAVIASQAFPQTSDDQRRAVLDLLAASGPPLLLGAYWLRHDGQPRRRTTHILLLAAVGLLLTITYKGAWSSLVQVANSSRFTMGMSPNAAGILGGVLFWGALLGLLSCIRLSVAIHMRWPFALSMLALCLLGSMMLVLSGSKSAWVATALALPPLAPLYIRHALSQRQRRVALAVLAIGVLLVALYASTLGRGVLETRTGSAITALAQILDEDSIDVKDGSIGPRLQMWNEAIANVEQHPLTGWGPGSTKMLLRNSENPEIRNFPHFHNLPLHFLVSLGLLGTLLFYAIQAGLALKAWQSFRSGAAAAEHAFFTLGGLALFHVAHLFQYRLNNTPGQFLLTLAGMVALSAALQHQRHDARNESPAAPH</sequence>
<feature type="transmembrane region" description="Helical" evidence="5">
    <location>
        <begin position="385"/>
        <end position="406"/>
    </location>
</feature>
<organism evidence="7 8">
    <name type="scientific">Thauera propionica</name>
    <dbReference type="NCBI Taxonomy" id="2019431"/>
    <lineage>
        <taxon>Bacteria</taxon>
        <taxon>Pseudomonadati</taxon>
        <taxon>Pseudomonadota</taxon>
        <taxon>Betaproteobacteria</taxon>
        <taxon>Rhodocyclales</taxon>
        <taxon>Zoogloeaceae</taxon>
        <taxon>Thauera</taxon>
    </lineage>
</organism>
<dbReference type="PANTHER" id="PTHR37422">
    <property type="entry name" value="TEICHURONIC ACID BIOSYNTHESIS PROTEIN TUAE"/>
    <property type="match status" value="1"/>
</dbReference>
<dbReference type="EMBL" id="NOIH01000002">
    <property type="protein sequence ID" value="OYD55697.1"/>
    <property type="molecule type" value="Genomic_DNA"/>
</dbReference>
<evidence type="ECO:0000256" key="2">
    <source>
        <dbReference type="ARBA" id="ARBA00022692"/>
    </source>
</evidence>
<dbReference type="InterPro" id="IPR007016">
    <property type="entry name" value="O-antigen_ligase-rel_domated"/>
</dbReference>
<name>A0A235F468_9RHOO</name>
<dbReference type="GO" id="GO:0016020">
    <property type="term" value="C:membrane"/>
    <property type="evidence" value="ECO:0007669"/>
    <property type="project" value="UniProtKB-SubCell"/>
</dbReference>
<keyword evidence="4 5" id="KW-0472">Membrane</keyword>
<feature type="transmembrane region" description="Helical" evidence="5">
    <location>
        <begin position="350"/>
        <end position="373"/>
    </location>
</feature>
<reference evidence="7 8" key="1">
    <citation type="submission" date="2017-07" db="EMBL/GenBank/DDBJ databases">
        <title>Thauera sp. KNDSS-Mac4 genome sequence and assembly.</title>
        <authorList>
            <person name="Mayilraj S."/>
        </authorList>
    </citation>
    <scope>NUCLEOTIDE SEQUENCE [LARGE SCALE GENOMIC DNA]</scope>
    <source>
        <strain evidence="7 8">KNDSS-Mac4</strain>
    </source>
</reference>
<evidence type="ECO:0000313" key="8">
    <source>
        <dbReference type="Proteomes" id="UP000215181"/>
    </source>
</evidence>
<gene>
    <name evidence="7" type="ORF">CGK74_00670</name>
</gene>
<dbReference type="AlphaFoldDB" id="A0A235F468"/>